<evidence type="ECO:0000313" key="2">
    <source>
        <dbReference type="Proteomes" id="UP000464658"/>
    </source>
</evidence>
<dbReference type="InterPro" id="IPR014202">
    <property type="entry name" value="Spore_II_R"/>
</dbReference>
<reference evidence="1 2" key="1">
    <citation type="submission" date="2019-12" db="EMBL/GenBank/DDBJ databases">
        <title>Full genome sequence of a Bacillus safensis strain isolated from commercially available natto in Indonesia.</title>
        <authorList>
            <person name="Yoshida M."/>
            <person name="Uomi M."/>
            <person name="Waturangi D."/>
            <person name="Ekaputri J.J."/>
            <person name="Setiamarga D.H.E."/>
        </authorList>
    </citation>
    <scope>NUCLEOTIDE SEQUENCE [LARGE SCALE GENOMIC DNA]</scope>
    <source>
        <strain evidence="1 2">IDN1</strain>
    </source>
</reference>
<name>A0A5S9MIF9_BACIA</name>
<accession>A0A5S9MIF9</accession>
<sequence>MGEHTMLKSKTMICLYMFLLLCGAFANLGREETAAASANQPVVIPDEAIRLRILANSDRSADQDVKRSIRDEVNASMTEWVKDLTSIEEARRVIRSKLPEINRIAKAKLKEQHIDQSVSVSFQKASFPTKLYGSFVYPAGKYEAILITLGEGDGANWWCVLFPPLCFIDFSNGEAIASPEGDDDKQVTAQQTKESVNEVVKEEEEETGEVKFFFVLNGSLVFSLKKGINRFLPHRVEVREQKKVKACIIN</sequence>
<gene>
    <name evidence="1" type="primary">spoIIR</name>
    <name evidence="1" type="ORF">BsIDN1_65010</name>
</gene>
<proteinExistence type="predicted"/>
<protein>
    <submittedName>
        <fullName evidence="1">Stage II sporulation protein R</fullName>
    </submittedName>
</protein>
<evidence type="ECO:0000313" key="1">
    <source>
        <dbReference type="EMBL" id="BBP92883.1"/>
    </source>
</evidence>
<dbReference type="Proteomes" id="UP000464658">
    <property type="component" value="Chromosome"/>
</dbReference>
<organism evidence="1 2">
    <name type="scientific">Bacillus safensis</name>
    <dbReference type="NCBI Taxonomy" id="561879"/>
    <lineage>
        <taxon>Bacteria</taxon>
        <taxon>Bacillati</taxon>
        <taxon>Bacillota</taxon>
        <taxon>Bacilli</taxon>
        <taxon>Bacillales</taxon>
        <taxon>Bacillaceae</taxon>
        <taxon>Bacillus</taxon>
    </lineage>
</organism>
<dbReference type="EMBL" id="AP021906">
    <property type="protein sequence ID" value="BBP92883.1"/>
    <property type="molecule type" value="Genomic_DNA"/>
</dbReference>
<dbReference type="NCBIfam" id="TIGR02837">
    <property type="entry name" value="spore_II_R"/>
    <property type="match status" value="1"/>
</dbReference>
<dbReference type="AlphaFoldDB" id="A0A5S9MIF9"/>
<dbReference type="Pfam" id="PF09551">
    <property type="entry name" value="Spore_II_R"/>
    <property type="match status" value="1"/>
</dbReference>